<protein>
    <submittedName>
        <fullName evidence="1">Uncharacterized protein</fullName>
    </submittedName>
</protein>
<gene>
    <name evidence="1" type="ORF">nattely_17</name>
</gene>
<organism evidence="1 2">
    <name type="scientific">Enterococcus phage nattely</name>
    <dbReference type="NCBI Taxonomy" id="2719593"/>
    <lineage>
        <taxon>Viruses</taxon>
        <taxon>Duplodnaviria</taxon>
        <taxon>Heunggongvirae</taxon>
        <taxon>Uroviricota</taxon>
        <taxon>Caudoviricetes</taxon>
        <taxon>Andrewesvirinae</taxon>
        <taxon>Vipetofemvirus</taxon>
        <taxon>Vipetofemvirus nattely</taxon>
    </lineage>
</organism>
<sequence>MKQILNDRKIHVERSLSFLTNIIQIYKNKDDNESKEKFKIVKSLIKSYQKELKEINRKLEED</sequence>
<keyword evidence="2" id="KW-1185">Reference proteome</keyword>
<accession>A0A6G9LNL9</accession>
<reference evidence="2" key="1">
    <citation type="submission" date="2020-02" db="EMBL/GenBank/DDBJ databases">
        <authorList>
            <person name="Olsen N.S."/>
            <person name="Forero-Junco L."/>
            <person name="Kot W."/>
            <person name="Hansen L.H."/>
        </authorList>
    </citation>
    <scope>NUCLEOTIDE SEQUENCE [LARGE SCALE GENOMIC DNA]</scope>
</reference>
<proteinExistence type="predicted"/>
<evidence type="ECO:0000313" key="2">
    <source>
        <dbReference type="Proteomes" id="UP000501773"/>
    </source>
</evidence>
<evidence type="ECO:0000313" key="1">
    <source>
        <dbReference type="EMBL" id="QIQ66184.1"/>
    </source>
</evidence>
<dbReference type="EMBL" id="MT119360">
    <property type="protein sequence ID" value="QIQ66184.1"/>
    <property type="molecule type" value="Genomic_DNA"/>
</dbReference>
<dbReference type="Proteomes" id="UP000501773">
    <property type="component" value="Segment"/>
</dbReference>
<name>A0A6G9LNL9_9CAUD</name>